<dbReference type="PANTHER" id="PTHR47938:SF7">
    <property type="entry name" value="PENTACOTRIPEPTIDE-REPEAT REGION OF PRORP DOMAIN-CONTAINING PROTEIN"/>
    <property type="match status" value="1"/>
</dbReference>
<evidence type="ECO:0000313" key="6">
    <source>
        <dbReference type="Proteomes" id="UP000507222"/>
    </source>
</evidence>
<feature type="repeat" description="PPR" evidence="3">
    <location>
        <begin position="152"/>
        <end position="186"/>
    </location>
</feature>
<feature type="repeat" description="PPR" evidence="3">
    <location>
        <begin position="363"/>
        <end position="397"/>
    </location>
</feature>
<dbReference type="PROSITE" id="PS51375">
    <property type="entry name" value="PPR"/>
    <property type="match status" value="6"/>
</dbReference>
<gene>
    <name evidence="4" type="ORF">CURHAP_LOCUS34288</name>
    <name evidence="5" type="ORF">ORAREDHAP_LOCUS33883</name>
</gene>
<reference evidence="7" key="1">
    <citation type="journal article" date="2020" name="Genome Biol.">
        <title>Gamete binning: chromosome-level and haplotype-resolved genome assembly enabled by high-throughput single-cell sequencing of gamete genomes.</title>
        <authorList>
            <person name="Campoy J.A."/>
            <person name="Sun H."/>
            <person name="Goel M."/>
            <person name="Jiao W.-B."/>
            <person name="Folz-Donahue K."/>
            <person name="Wang N."/>
            <person name="Rubio M."/>
            <person name="Liu C."/>
            <person name="Kukat C."/>
            <person name="Ruiz D."/>
            <person name="Huettel B."/>
            <person name="Schneeberger K."/>
        </authorList>
    </citation>
    <scope>NUCLEOTIDE SEQUENCE [LARGE SCALE GENOMIC DNA]</scope>
    <source>
        <strain evidence="7">cv. Rojo Pasion</strain>
    </source>
</reference>
<comment type="similarity">
    <text evidence="1">Belongs to the PPR family. P subfamily.</text>
</comment>
<evidence type="ECO:0000256" key="1">
    <source>
        <dbReference type="ARBA" id="ARBA00007626"/>
    </source>
</evidence>
<dbReference type="Pfam" id="PF01535">
    <property type="entry name" value="PPR"/>
    <property type="match status" value="3"/>
</dbReference>
<dbReference type="Proteomes" id="UP000507222">
    <property type="component" value="Unassembled WGS sequence"/>
</dbReference>
<dbReference type="PANTHER" id="PTHR47938">
    <property type="entry name" value="RESPIRATORY COMPLEX I CHAPERONE (CIA84), PUTATIVE (AFU_ORTHOLOGUE AFUA_2G06020)-RELATED"/>
    <property type="match status" value="1"/>
</dbReference>
<dbReference type="Gene3D" id="1.25.40.10">
    <property type="entry name" value="Tetratricopeptide repeat domain"/>
    <property type="match status" value="5"/>
</dbReference>
<dbReference type="InterPro" id="IPR002885">
    <property type="entry name" value="PPR_rpt"/>
</dbReference>
<dbReference type="Proteomes" id="UP000507245">
    <property type="component" value="Unassembled WGS sequence"/>
</dbReference>
<protein>
    <recommendedName>
        <fullName evidence="8">Pentacotripeptide-repeat region of PRORP domain-containing protein</fullName>
    </recommendedName>
</protein>
<dbReference type="OrthoDB" id="185373at2759"/>
<feature type="repeat" description="PPR" evidence="3">
    <location>
        <begin position="223"/>
        <end position="257"/>
    </location>
</feature>
<evidence type="ECO:0000256" key="3">
    <source>
        <dbReference type="PROSITE-ProRule" id="PRU00708"/>
    </source>
</evidence>
<sequence>MNASKSISPFRLSSLLRLQKDPILALQLFQNPNSDSTPQPKKPFRYSLLSYDLIITKLGRAKMFDQMDQILHQLKQETRFAPPEIIFCNVISFYGRAHLPDRALQMFDEIPTFRCHRTVKSLNSLLNALLRCGEFEKMWKFFVGIDKYATPDACTYNILMKACCSNEYLDDAWTVLDEMSRKGIPPNSVTMASLIYCLCSNLKLKEAFTLKEDMARVYGVPPTIFVYTSLMKGLSKIGEISLAFRLKEEMIMRKIKPDAAVYSTLISGLFKLGRKGEVFGLLEEMSEYGCKLNTVTYNAMINGFCKEKDFEAAYKVLDEMVEKGCEPDVISYNAILGGLCQEGKWSEANDLFEDLPRRGCTPDVVSYRIMFTGLCDCRQFREAALILDELIFKGYAPHRLSAHKLVEGLCREGDMELLRTVLTSLGNGNVLHVDTWAMVISMVCKKNKLSNVSELVDTLLVQ</sequence>
<dbReference type="EMBL" id="CAEKDK010000005">
    <property type="protein sequence ID" value="CAB4281255.1"/>
    <property type="molecule type" value="Genomic_DNA"/>
</dbReference>
<dbReference type="GO" id="GO:0003729">
    <property type="term" value="F:mRNA binding"/>
    <property type="evidence" value="ECO:0007669"/>
    <property type="project" value="TreeGrafter"/>
</dbReference>
<dbReference type="NCBIfam" id="TIGR00756">
    <property type="entry name" value="PPR"/>
    <property type="match status" value="5"/>
</dbReference>
<keyword evidence="2" id="KW-0677">Repeat</keyword>
<evidence type="ECO:0000313" key="5">
    <source>
        <dbReference type="EMBL" id="CAB4311666.1"/>
    </source>
</evidence>
<evidence type="ECO:0000313" key="7">
    <source>
        <dbReference type="Proteomes" id="UP000507245"/>
    </source>
</evidence>
<proteinExistence type="inferred from homology"/>
<feature type="repeat" description="PPR" evidence="3">
    <location>
        <begin position="293"/>
        <end position="327"/>
    </location>
</feature>
<name>A0A6J5V1I7_PRUAR</name>
<accession>A0A6J5V1I7</accession>
<dbReference type="EMBL" id="CAEKKB010000005">
    <property type="protein sequence ID" value="CAB4311666.1"/>
    <property type="molecule type" value="Genomic_DNA"/>
</dbReference>
<dbReference type="Pfam" id="PF13041">
    <property type="entry name" value="PPR_2"/>
    <property type="match status" value="3"/>
</dbReference>
<evidence type="ECO:0000256" key="2">
    <source>
        <dbReference type="ARBA" id="ARBA00022737"/>
    </source>
</evidence>
<reference evidence="4 6" key="2">
    <citation type="submission" date="2020-05" db="EMBL/GenBank/DDBJ databases">
        <authorList>
            <person name="Campoy J."/>
            <person name="Schneeberger K."/>
            <person name="Spophaly S."/>
        </authorList>
    </citation>
    <scope>NUCLEOTIDE SEQUENCE [LARGE SCALE GENOMIC DNA]</scope>
    <source>
        <strain evidence="4">PruArmRojPasFocal</strain>
    </source>
</reference>
<dbReference type="AlphaFoldDB" id="A0A6J5V1I7"/>
<dbReference type="InterPro" id="IPR011990">
    <property type="entry name" value="TPR-like_helical_dom_sf"/>
</dbReference>
<evidence type="ECO:0000313" key="4">
    <source>
        <dbReference type="EMBL" id="CAB4281255.1"/>
    </source>
</evidence>
<evidence type="ECO:0008006" key="8">
    <source>
        <dbReference type="Google" id="ProtNLM"/>
    </source>
</evidence>
<feature type="repeat" description="PPR" evidence="3">
    <location>
        <begin position="328"/>
        <end position="362"/>
    </location>
</feature>
<organism evidence="4 6">
    <name type="scientific">Prunus armeniaca</name>
    <name type="common">Apricot</name>
    <name type="synonym">Armeniaca vulgaris</name>
    <dbReference type="NCBI Taxonomy" id="36596"/>
    <lineage>
        <taxon>Eukaryota</taxon>
        <taxon>Viridiplantae</taxon>
        <taxon>Streptophyta</taxon>
        <taxon>Embryophyta</taxon>
        <taxon>Tracheophyta</taxon>
        <taxon>Spermatophyta</taxon>
        <taxon>Magnoliopsida</taxon>
        <taxon>eudicotyledons</taxon>
        <taxon>Gunneridae</taxon>
        <taxon>Pentapetalae</taxon>
        <taxon>rosids</taxon>
        <taxon>fabids</taxon>
        <taxon>Rosales</taxon>
        <taxon>Rosaceae</taxon>
        <taxon>Amygdaloideae</taxon>
        <taxon>Amygdaleae</taxon>
        <taxon>Prunus</taxon>
    </lineage>
</organism>
<keyword evidence="7" id="KW-1185">Reference proteome</keyword>
<feature type="repeat" description="PPR" evidence="3">
    <location>
        <begin position="258"/>
        <end position="292"/>
    </location>
</feature>